<evidence type="ECO:0000313" key="2">
    <source>
        <dbReference type="Proteomes" id="UP000812287"/>
    </source>
</evidence>
<dbReference type="RefSeq" id="XP_043035818.1">
    <property type="nucleotide sequence ID" value="XM_043183626.1"/>
</dbReference>
<proteinExistence type="predicted"/>
<comment type="caution">
    <text evidence="1">The sequence shown here is derived from an EMBL/GenBank/DDBJ whole genome shotgun (WGS) entry which is preliminary data.</text>
</comment>
<dbReference type="Proteomes" id="UP000812287">
    <property type="component" value="Unassembled WGS sequence"/>
</dbReference>
<dbReference type="AlphaFoldDB" id="A0A9P7VJK4"/>
<dbReference type="Gene3D" id="2.40.70.10">
    <property type="entry name" value="Acid Proteases"/>
    <property type="match status" value="1"/>
</dbReference>
<keyword evidence="2" id="KW-1185">Reference proteome</keyword>
<organism evidence="1 2">
    <name type="scientific">Guyanagaster necrorhizus</name>
    <dbReference type="NCBI Taxonomy" id="856835"/>
    <lineage>
        <taxon>Eukaryota</taxon>
        <taxon>Fungi</taxon>
        <taxon>Dikarya</taxon>
        <taxon>Basidiomycota</taxon>
        <taxon>Agaricomycotina</taxon>
        <taxon>Agaricomycetes</taxon>
        <taxon>Agaricomycetidae</taxon>
        <taxon>Agaricales</taxon>
        <taxon>Marasmiineae</taxon>
        <taxon>Physalacriaceae</taxon>
        <taxon>Guyanagaster</taxon>
    </lineage>
</organism>
<sequence length="103" mass="11456">LTVKTQIKILMNQITHAVIILVDSRCMSSLINYAFIAKHQIPTRATAVSILVYNANGTKNQAGSITESITEYVELRLTIGDHSEWIDLTVTNLGTKKIFLSHD</sequence>
<accession>A0A9P7VJK4</accession>
<feature type="non-terminal residue" evidence="1">
    <location>
        <position position="1"/>
    </location>
</feature>
<dbReference type="InterPro" id="IPR021109">
    <property type="entry name" value="Peptidase_aspartic_dom_sf"/>
</dbReference>
<gene>
    <name evidence="1" type="ORF">BT62DRAFT_906222</name>
</gene>
<evidence type="ECO:0000313" key="1">
    <source>
        <dbReference type="EMBL" id="KAG7442318.1"/>
    </source>
</evidence>
<name>A0A9P7VJK4_9AGAR</name>
<dbReference type="EMBL" id="MU250552">
    <property type="protein sequence ID" value="KAG7442318.1"/>
    <property type="molecule type" value="Genomic_DNA"/>
</dbReference>
<protein>
    <submittedName>
        <fullName evidence="1">Uncharacterized protein</fullName>
    </submittedName>
</protein>
<dbReference type="CDD" id="cd00303">
    <property type="entry name" value="retropepsin_like"/>
    <property type="match status" value="1"/>
</dbReference>
<dbReference type="OrthoDB" id="3267566at2759"/>
<dbReference type="GeneID" id="66105923"/>
<reference evidence="1" key="1">
    <citation type="submission" date="2020-11" db="EMBL/GenBank/DDBJ databases">
        <title>Adaptations for nitrogen fixation in a non-lichenized fungal sporocarp promotes dispersal by wood-feeding termites.</title>
        <authorList>
            <consortium name="DOE Joint Genome Institute"/>
            <person name="Koch R.A."/>
            <person name="Yoon G."/>
            <person name="Arayal U."/>
            <person name="Lail K."/>
            <person name="Amirebrahimi M."/>
            <person name="Labutti K."/>
            <person name="Lipzen A."/>
            <person name="Riley R."/>
            <person name="Barry K."/>
            <person name="Henrissat B."/>
            <person name="Grigoriev I.V."/>
            <person name="Herr J.R."/>
            <person name="Aime M.C."/>
        </authorList>
    </citation>
    <scope>NUCLEOTIDE SEQUENCE</scope>
    <source>
        <strain evidence="1">MCA 3950</strain>
    </source>
</reference>